<organism evidence="1 2">
    <name type="scientific">Riesia pediculicola (strain USDA)</name>
    <dbReference type="NCBI Taxonomy" id="515618"/>
    <lineage>
        <taxon>Bacteria</taxon>
        <taxon>Pseudomonadati</taxon>
        <taxon>Pseudomonadota</taxon>
        <taxon>Gammaproteobacteria</taxon>
        <taxon>Enterobacterales</taxon>
        <taxon>Enterobacteriaceae</taxon>
        <taxon>Candidatus Riesia</taxon>
    </lineage>
</organism>
<protein>
    <submittedName>
        <fullName evidence="1">Uncharacterized protein</fullName>
    </submittedName>
</protein>
<reference evidence="1" key="1">
    <citation type="submission" date="2008-05" db="EMBL/GenBank/DDBJ databases">
        <title>Genome sequence of Riesia pediculicola USDA.</title>
        <authorList>
            <person name="Kirkness E.F."/>
        </authorList>
    </citation>
    <scope>NUCLEOTIDE SEQUENCE [LARGE SCALE GENOMIC DNA]</scope>
    <source>
        <strain evidence="1">USDA</strain>
    </source>
</reference>
<dbReference type="Proteomes" id="UP000001700">
    <property type="component" value="Chromosome"/>
</dbReference>
<evidence type="ECO:0000313" key="1">
    <source>
        <dbReference type="EMBL" id="ADD79859.1"/>
    </source>
</evidence>
<dbReference type="KEGG" id="rip:RIEPE_0543"/>
<dbReference type="EMBL" id="CP001085">
    <property type="protein sequence ID" value="ADD79859.1"/>
    <property type="molecule type" value="Genomic_DNA"/>
</dbReference>
<name>D4G8W7_RIEPU</name>
<keyword evidence="2" id="KW-1185">Reference proteome</keyword>
<sequence length="49" mass="5986">MLENDTRKPNEKLKLILKKLEIFLEKQYFYSLLNHLYISNITLHSYKSN</sequence>
<dbReference type="HOGENOM" id="CLU_3140187_0_0_6"/>
<accession>D4G8W7</accession>
<evidence type="ECO:0000313" key="2">
    <source>
        <dbReference type="Proteomes" id="UP000001700"/>
    </source>
</evidence>
<dbReference type="AlphaFoldDB" id="D4G8W7"/>
<gene>
    <name evidence="1" type="ordered locus">RIEPE_0543</name>
</gene>
<proteinExistence type="predicted"/>